<reference evidence="5" key="1">
    <citation type="submission" date="2023-07" db="EMBL/GenBank/DDBJ databases">
        <title>Marinobacter sp. chi1 genome sequencing and assembly.</title>
        <authorList>
            <person name="Park S."/>
        </authorList>
    </citation>
    <scope>NUCLEOTIDE SEQUENCE</scope>
    <source>
        <strain evidence="5">Chi1</strain>
    </source>
</reference>
<dbReference type="RefSeq" id="WP_302909498.1">
    <property type="nucleotide sequence ID" value="NZ_JAUMIS010000001.1"/>
</dbReference>
<dbReference type="SMART" id="SM00028">
    <property type="entry name" value="TPR"/>
    <property type="match status" value="1"/>
</dbReference>
<name>A0ABT8W085_9GAMM</name>
<dbReference type="InterPro" id="IPR050768">
    <property type="entry name" value="UPF0353/GerABKA_families"/>
</dbReference>
<keyword evidence="3" id="KW-1133">Transmembrane helix</keyword>
<evidence type="ECO:0000256" key="3">
    <source>
        <dbReference type="SAM" id="Phobius"/>
    </source>
</evidence>
<dbReference type="EMBL" id="JAUMIS010000001">
    <property type="protein sequence ID" value="MDO3721654.1"/>
    <property type="molecule type" value="Genomic_DNA"/>
</dbReference>
<dbReference type="Gene3D" id="3.40.50.410">
    <property type="entry name" value="von Willebrand factor, type A domain"/>
    <property type="match status" value="1"/>
</dbReference>
<feature type="transmembrane region" description="Helical" evidence="3">
    <location>
        <begin position="12"/>
        <end position="29"/>
    </location>
</feature>
<dbReference type="Pfam" id="PF13519">
    <property type="entry name" value="VWA_2"/>
    <property type="match status" value="1"/>
</dbReference>
<dbReference type="SMART" id="SM00327">
    <property type="entry name" value="VWA"/>
    <property type="match status" value="1"/>
</dbReference>
<protein>
    <submittedName>
        <fullName evidence="5">VWA domain-containing protein</fullName>
    </submittedName>
</protein>
<accession>A0ABT8W085</accession>
<dbReference type="InterPro" id="IPR011990">
    <property type="entry name" value="TPR-like_helical_dom_sf"/>
</dbReference>
<dbReference type="PANTHER" id="PTHR22550:SF14">
    <property type="entry name" value="VWFA DOMAIN-CONTAINING PROTEIN"/>
    <property type="match status" value="1"/>
</dbReference>
<feature type="repeat" description="TPR" evidence="1">
    <location>
        <begin position="390"/>
        <end position="423"/>
    </location>
</feature>
<dbReference type="InterPro" id="IPR002035">
    <property type="entry name" value="VWF_A"/>
</dbReference>
<dbReference type="SUPFAM" id="SSF53300">
    <property type="entry name" value="vWA-like"/>
    <property type="match status" value="1"/>
</dbReference>
<dbReference type="PROSITE" id="PS50005">
    <property type="entry name" value="TPR"/>
    <property type="match status" value="1"/>
</dbReference>
<keyword evidence="3" id="KW-0472">Membrane</keyword>
<dbReference type="InterPro" id="IPR036465">
    <property type="entry name" value="vWFA_dom_sf"/>
</dbReference>
<keyword evidence="3" id="KW-0812">Transmembrane</keyword>
<evidence type="ECO:0000313" key="6">
    <source>
        <dbReference type="Proteomes" id="UP001168640"/>
    </source>
</evidence>
<dbReference type="Proteomes" id="UP001168640">
    <property type="component" value="Unassembled WGS sequence"/>
</dbReference>
<dbReference type="PANTHER" id="PTHR22550">
    <property type="entry name" value="SPORE GERMINATION PROTEIN"/>
    <property type="match status" value="1"/>
</dbReference>
<feature type="transmembrane region" description="Helical" evidence="3">
    <location>
        <begin position="64"/>
        <end position="83"/>
    </location>
</feature>
<gene>
    <name evidence="5" type="ORF">QVZ43_07940</name>
</gene>
<keyword evidence="1" id="KW-0802">TPR repeat</keyword>
<feature type="domain" description="VWFA" evidence="4">
    <location>
        <begin position="94"/>
        <end position="272"/>
    </location>
</feature>
<comment type="caution">
    <text evidence="5">The sequence shown here is derived from an EMBL/GenBank/DDBJ whole genome shotgun (WGS) entry which is preliminary data.</text>
</comment>
<organism evidence="5 6">
    <name type="scientific">Marinobacter suaedae</name>
    <dbReference type="NCBI Taxonomy" id="3057675"/>
    <lineage>
        <taxon>Bacteria</taxon>
        <taxon>Pseudomonadati</taxon>
        <taxon>Pseudomonadota</taxon>
        <taxon>Gammaproteobacteria</taxon>
        <taxon>Pseudomonadales</taxon>
        <taxon>Marinobacteraceae</taxon>
        <taxon>Marinobacter</taxon>
    </lineage>
</organism>
<evidence type="ECO:0000256" key="2">
    <source>
        <dbReference type="SAM" id="MobiDB-lite"/>
    </source>
</evidence>
<sequence>MGIDLEVLHLLRPWGLIFTVAGGLLPLLWRRYQARTSHFSELIPERLARHLVVKTDNSHRFRPIHLLSALLILGGLGVAGPSWDKQRPAFMENSAPIILAVDLSNSMNRADVTPSRLELAKAKARALVSRNPSTRFGLIAYAGSAHLVLPPTRDADLINLYLEALSSDLIPGPGRNTSAVVKETKTLLAASQIPGTLVFITDGIDPAQARGTRQQLQGSHLQVLMLMTAADNPETPDTTEAMKRFADTINADIASTTANSDDLRWLELSALLHFRDAGLQDAGLHWKDMGYWLVWPILALTLLGVRRGWSLPAVVLALLLNSPGFVPPATAGPLADAFLTPDQQGQLAYEAGRFADAARLFQDPYLRGLAAYRAAQYDQAVASFRQVDTAQAWFYRGNSLAKQVKLKQAISAYEQALSRQRDFPAARDNLDTVRELQSSLEQQRSETPDMSADDVTFDSELDQGKQREEAQSRSLTEAVWLENLSTSPKAFLRRKFQYQNHSGGGSEP</sequence>
<evidence type="ECO:0000313" key="5">
    <source>
        <dbReference type="EMBL" id="MDO3721654.1"/>
    </source>
</evidence>
<dbReference type="InterPro" id="IPR019734">
    <property type="entry name" value="TPR_rpt"/>
</dbReference>
<proteinExistence type="predicted"/>
<keyword evidence="6" id="KW-1185">Reference proteome</keyword>
<feature type="region of interest" description="Disordered" evidence="2">
    <location>
        <begin position="435"/>
        <end position="455"/>
    </location>
</feature>
<evidence type="ECO:0000256" key="1">
    <source>
        <dbReference type="PROSITE-ProRule" id="PRU00339"/>
    </source>
</evidence>
<dbReference type="Gene3D" id="1.25.40.10">
    <property type="entry name" value="Tetratricopeptide repeat domain"/>
    <property type="match status" value="1"/>
</dbReference>
<evidence type="ECO:0000259" key="4">
    <source>
        <dbReference type="SMART" id="SM00327"/>
    </source>
</evidence>
<dbReference type="SUPFAM" id="SSF48452">
    <property type="entry name" value="TPR-like"/>
    <property type="match status" value="1"/>
</dbReference>